<protein>
    <submittedName>
        <fullName evidence="2">Uncharacterized protein</fullName>
    </submittedName>
</protein>
<dbReference type="EMBL" id="JARLKZ010000008">
    <property type="protein sequence ID" value="MEC0241163.1"/>
    <property type="molecule type" value="Genomic_DNA"/>
</dbReference>
<gene>
    <name evidence="2" type="ORF">P4H66_15025</name>
</gene>
<evidence type="ECO:0000313" key="3">
    <source>
        <dbReference type="Proteomes" id="UP001344632"/>
    </source>
</evidence>
<keyword evidence="1" id="KW-0812">Transmembrane</keyword>
<evidence type="ECO:0000313" key="2">
    <source>
        <dbReference type="EMBL" id="MEC0241163.1"/>
    </source>
</evidence>
<sequence>MLPIAYYLTNMFTGSKYVQHFYLFSLAKGSFDEKYWLLVGGMILIVLTLIVKKIQRQR</sequence>
<keyword evidence="1" id="KW-1133">Transmembrane helix</keyword>
<feature type="transmembrane region" description="Helical" evidence="1">
    <location>
        <begin position="35"/>
        <end position="51"/>
    </location>
</feature>
<name>A0ABU6GPJ1_9BACL</name>
<evidence type="ECO:0000256" key="1">
    <source>
        <dbReference type="SAM" id="Phobius"/>
    </source>
</evidence>
<dbReference type="Proteomes" id="UP001344632">
    <property type="component" value="Unassembled WGS sequence"/>
</dbReference>
<accession>A0ABU6GPJ1</accession>
<keyword evidence="1" id="KW-0472">Membrane</keyword>
<proteinExistence type="predicted"/>
<keyword evidence="3" id="KW-1185">Reference proteome</keyword>
<comment type="caution">
    <text evidence="2">The sequence shown here is derived from an EMBL/GenBank/DDBJ whole genome shotgun (WGS) entry which is preliminary data.</text>
</comment>
<organism evidence="2 3">
    <name type="scientific">Paenibacillus dokdonensis</name>
    <dbReference type="NCBI Taxonomy" id="2567944"/>
    <lineage>
        <taxon>Bacteria</taxon>
        <taxon>Bacillati</taxon>
        <taxon>Bacillota</taxon>
        <taxon>Bacilli</taxon>
        <taxon>Bacillales</taxon>
        <taxon>Paenibacillaceae</taxon>
        <taxon>Paenibacillus</taxon>
    </lineage>
</organism>
<reference evidence="2 3" key="1">
    <citation type="submission" date="2023-03" db="EMBL/GenBank/DDBJ databases">
        <title>Bacillus Genome Sequencing.</title>
        <authorList>
            <person name="Dunlap C."/>
        </authorList>
    </citation>
    <scope>NUCLEOTIDE SEQUENCE [LARGE SCALE GENOMIC DNA]</scope>
    <source>
        <strain evidence="2 3">BD-525</strain>
    </source>
</reference>
<dbReference type="RefSeq" id="WP_326088879.1">
    <property type="nucleotide sequence ID" value="NZ_JARLKZ010000008.1"/>
</dbReference>